<evidence type="ECO:0008006" key="4">
    <source>
        <dbReference type="Google" id="ProtNLM"/>
    </source>
</evidence>
<proteinExistence type="predicted"/>
<dbReference type="GO" id="GO:0007034">
    <property type="term" value="P:vacuolar transport"/>
    <property type="evidence" value="ECO:0007669"/>
    <property type="project" value="TreeGrafter"/>
</dbReference>
<feature type="region of interest" description="Disordered" evidence="1">
    <location>
        <begin position="83"/>
        <end position="143"/>
    </location>
</feature>
<feature type="compositionally biased region" description="Basic and acidic residues" evidence="1">
    <location>
        <begin position="95"/>
        <end position="143"/>
    </location>
</feature>
<dbReference type="GO" id="GO:0005768">
    <property type="term" value="C:endosome"/>
    <property type="evidence" value="ECO:0007669"/>
    <property type="project" value="TreeGrafter"/>
</dbReference>
<name>A0AAN6FYI0_9PEZI</name>
<dbReference type="InterPro" id="IPR013640">
    <property type="entry name" value="Vfa1"/>
</dbReference>
<organism evidence="2 3">
    <name type="scientific">Friedmanniomyces endolithicus</name>
    <dbReference type="NCBI Taxonomy" id="329885"/>
    <lineage>
        <taxon>Eukaryota</taxon>
        <taxon>Fungi</taxon>
        <taxon>Dikarya</taxon>
        <taxon>Ascomycota</taxon>
        <taxon>Pezizomycotina</taxon>
        <taxon>Dothideomycetes</taxon>
        <taxon>Dothideomycetidae</taxon>
        <taxon>Mycosphaerellales</taxon>
        <taxon>Teratosphaeriaceae</taxon>
        <taxon>Friedmanniomyces</taxon>
    </lineage>
</organism>
<sequence>MVTKNLYHRRLVADSAAKACWICYKPSSIVLITPDQDDYFYICAGHLKDTKFATAKDADDVAERKRNEELAKEIEAVKKEFEEKMRKKMARRKQKEYEKDGKEEKKKDGKEAEKEDAKDETEKEERLKELEKKKDPVEKTKEDGPRVFELHKQFWGMRMQKKRDAEVARRNRERFRTQGGLPSVPTEGSQQVRRIRVLEMEWQDHTRDCYESRKTIARSVKWLLVFDPMIAQLRSGFTGNQGDSSRLPRWIRKLLLVSVDSAYRHAVDILVP</sequence>
<accession>A0AAN6FYI0</accession>
<dbReference type="PANTHER" id="PTHR28218:SF1">
    <property type="entry name" value="VPS4-ASSOCIATED PROTEIN 1"/>
    <property type="match status" value="1"/>
</dbReference>
<gene>
    <name evidence="2" type="ORF">LTR82_002488</name>
</gene>
<dbReference type="EMBL" id="JASUXU010000004">
    <property type="protein sequence ID" value="KAK0326646.1"/>
    <property type="molecule type" value="Genomic_DNA"/>
</dbReference>
<comment type="caution">
    <text evidence="2">The sequence shown here is derived from an EMBL/GenBank/DDBJ whole genome shotgun (WGS) entry which is preliminary data.</text>
</comment>
<evidence type="ECO:0000313" key="2">
    <source>
        <dbReference type="EMBL" id="KAK0326646.1"/>
    </source>
</evidence>
<dbReference type="Pfam" id="PF08432">
    <property type="entry name" value="Vfa1"/>
    <property type="match status" value="1"/>
</dbReference>
<evidence type="ECO:0000256" key="1">
    <source>
        <dbReference type="SAM" id="MobiDB-lite"/>
    </source>
</evidence>
<dbReference type="Proteomes" id="UP001168146">
    <property type="component" value="Unassembled WGS sequence"/>
</dbReference>
<evidence type="ECO:0000313" key="3">
    <source>
        <dbReference type="Proteomes" id="UP001168146"/>
    </source>
</evidence>
<reference evidence="2" key="1">
    <citation type="submission" date="2021-12" db="EMBL/GenBank/DDBJ databases">
        <title>Black yeast isolated from Biological Soil Crust.</title>
        <authorList>
            <person name="Kurbessoian T."/>
        </authorList>
    </citation>
    <scope>NUCLEOTIDE SEQUENCE</scope>
    <source>
        <strain evidence="2">CCFEE 5208</strain>
    </source>
</reference>
<protein>
    <recommendedName>
        <fullName evidence="4">DUF1742-domain-containing protein</fullName>
    </recommendedName>
</protein>
<dbReference type="PANTHER" id="PTHR28218">
    <property type="entry name" value="VPS4-ASSOCIATED PROTEIN 1"/>
    <property type="match status" value="1"/>
</dbReference>
<dbReference type="AlphaFoldDB" id="A0AAN6FYI0"/>